<reference evidence="8" key="1">
    <citation type="submission" date="2020-03" db="EMBL/GenBank/DDBJ databases">
        <title>A high-quality chromosome-level genome assembly of a woody plant with both climbing and erect habits, Rhamnella rubrinervis.</title>
        <authorList>
            <person name="Lu Z."/>
            <person name="Yang Y."/>
            <person name="Zhu X."/>
            <person name="Sun Y."/>
        </authorList>
    </citation>
    <scope>NUCLEOTIDE SEQUENCE</scope>
    <source>
        <strain evidence="8">BYM</strain>
        <tissue evidence="8">Leaf</tissue>
    </source>
</reference>
<sequence>MGQERGSAMAVYALLVLFSLLLSHSAHAATHIVGDTGGWTFNVAAWPRGKHFRAGDRLLFRYGAGVHNVVAVDRAGYNACATSNGAKVYQSGRDQIKLRKGLNFFICNFAGHCQSGMRIAVNAY</sequence>
<keyword evidence="2" id="KW-0186">Copper</keyword>
<dbReference type="CDD" id="cd11013">
    <property type="entry name" value="Plantacyanin"/>
    <property type="match status" value="1"/>
</dbReference>
<dbReference type="InterPro" id="IPR039391">
    <property type="entry name" value="Phytocyanin-like"/>
</dbReference>
<evidence type="ECO:0000256" key="5">
    <source>
        <dbReference type="ARBA" id="ARBA00082491"/>
    </source>
</evidence>
<protein>
    <recommendedName>
        <fullName evidence="4">Basic blue protein</fullName>
    </recommendedName>
    <alternativeName>
        <fullName evidence="5">Plantacyanin</fullName>
    </alternativeName>
</protein>
<evidence type="ECO:0000256" key="3">
    <source>
        <dbReference type="ARBA" id="ARBA00023157"/>
    </source>
</evidence>
<name>A0A8K0E1P1_9ROSA</name>
<dbReference type="Pfam" id="PF02298">
    <property type="entry name" value="Cu_bind_like"/>
    <property type="match status" value="1"/>
</dbReference>
<organism evidence="8 9">
    <name type="scientific">Rhamnella rubrinervis</name>
    <dbReference type="NCBI Taxonomy" id="2594499"/>
    <lineage>
        <taxon>Eukaryota</taxon>
        <taxon>Viridiplantae</taxon>
        <taxon>Streptophyta</taxon>
        <taxon>Embryophyta</taxon>
        <taxon>Tracheophyta</taxon>
        <taxon>Spermatophyta</taxon>
        <taxon>Magnoliopsida</taxon>
        <taxon>eudicotyledons</taxon>
        <taxon>Gunneridae</taxon>
        <taxon>Pentapetalae</taxon>
        <taxon>rosids</taxon>
        <taxon>fabids</taxon>
        <taxon>Rosales</taxon>
        <taxon>Rhamnaceae</taxon>
        <taxon>rhamnoid group</taxon>
        <taxon>Rhamneae</taxon>
        <taxon>Rhamnella</taxon>
    </lineage>
</organism>
<dbReference type="GO" id="GO:0005886">
    <property type="term" value="C:plasma membrane"/>
    <property type="evidence" value="ECO:0007669"/>
    <property type="project" value="TreeGrafter"/>
</dbReference>
<evidence type="ECO:0000256" key="6">
    <source>
        <dbReference type="SAM" id="SignalP"/>
    </source>
</evidence>
<keyword evidence="1" id="KW-0479">Metal-binding</keyword>
<dbReference type="EMBL" id="VOIH02000010">
    <property type="protein sequence ID" value="KAF3435187.1"/>
    <property type="molecule type" value="Genomic_DNA"/>
</dbReference>
<dbReference type="Gene3D" id="2.60.40.420">
    <property type="entry name" value="Cupredoxins - blue copper proteins"/>
    <property type="match status" value="1"/>
</dbReference>
<evidence type="ECO:0000256" key="1">
    <source>
        <dbReference type="ARBA" id="ARBA00022723"/>
    </source>
</evidence>
<evidence type="ECO:0000313" key="9">
    <source>
        <dbReference type="Proteomes" id="UP000796880"/>
    </source>
</evidence>
<dbReference type="PANTHER" id="PTHR33021">
    <property type="entry name" value="BLUE COPPER PROTEIN"/>
    <property type="match status" value="1"/>
</dbReference>
<feature type="chain" id="PRO_5035457296" description="Basic blue protein" evidence="6">
    <location>
        <begin position="29"/>
        <end position="124"/>
    </location>
</feature>
<dbReference type="GO" id="GO:0009055">
    <property type="term" value="F:electron transfer activity"/>
    <property type="evidence" value="ECO:0007669"/>
    <property type="project" value="InterPro"/>
</dbReference>
<evidence type="ECO:0000256" key="4">
    <source>
        <dbReference type="ARBA" id="ARBA00071970"/>
    </source>
</evidence>
<dbReference type="InterPro" id="IPR008972">
    <property type="entry name" value="Cupredoxin"/>
</dbReference>
<dbReference type="GO" id="GO:0046872">
    <property type="term" value="F:metal ion binding"/>
    <property type="evidence" value="ECO:0007669"/>
    <property type="project" value="UniProtKB-KW"/>
</dbReference>
<dbReference type="OrthoDB" id="2011645at2759"/>
<dbReference type="FunFam" id="2.60.40.420:FF:000013">
    <property type="entry name" value="basic blue protein-like"/>
    <property type="match status" value="1"/>
</dbReference>
<keyword evidence="3" id="KW-1015">Disulfide bond</keyword>
<evidence type="ECO:0000259" key="7">
    <source>
        <dbReference type="PROSITE" id="PS51485"/>
    </source>
</evidence>
<dbReference type="AlphaFoldDB" id="A0A8K0E1P1"/>
<gene>
    <name evidence="8" type="ORF">FNV43_RR22274</name>
</gene>
<dbReference type="InterPro" id="IPR041844">
    <property type="entry name" value="Plantacyanin"/>
</dbReference>
<evidence type="ECO:0000256" key="2">
    <source>
        <dbReference type="ARBA" id="ARBA00023008"/>
    </source>
</evidence>
<proteinExistence type="predicted"/>
<dbReference type="PROSITE" id="PS51485">
    <property type="entry name" value="PHYTOCYANIN"/>
    <property type="match status" value="1"/>
</dbReference>
<comment type="caution">
    <text evidence="8">The sequence shown here is derived from an EMBL/GenBank/DDBJ whole genome shotgun (WGS) entry which is preliminary data.</text>
</comment>
<dbReference type="InterPro" id="IPR003245">
    <property type="entry name" value="Phytocyanin_dom"/>
</dbReference>
<feature type="signal peptide" evidence="6">
    <location>
        <begin position="1"/>
        <end position="28"/>
    </location>
</feature>
<keyword evidence="6" id="KW-0732">Signal</keyword>
<evidence type="ECO:0000313" key="8">
    <source>
        <dbReference type="EMBL" id="KAF3435187.1"/>
    </source>
</evidence>
<dbReference type="PANTHER" id="PTHR33021:SF9">
    <property type="entry name" value="PUTATIVE, EXPRESSED-RELATED"/>
    <property type="match status" value="1"/>
</dbReference>
<dbReference type="SUPFAM" id="SSF49503">
    <property type="entry name" value="Cupredoxins"/>
    <property type="match status" value="1"/>
</dbReference>
<dbReference type="Proteomes" id="UP000796880">
    <property type="component" value="Unassembled WGS sequence"/>
</dbReference>
<accession>A0A8K0E1P1</accession>
<feature type="domain" description="Phytocyanin" evidence="7">
    <location>
        <begin position="29"/>
        <end position="124"/>
    </location>
</feature>
<keyword evidence="9" id="KW-1185">Reference proteome</keyword>